<evidence type="ECO:0000313" key="3">
    <source>
        <dbReference type="Proteomes" id="UP000178735"/>
    </source>
</evidence>
<feature type="transmembrane region" description="Helical" evidence="1">
    <location>
        <begin position="21"/>
        <end position="40"/>
    </location>
</feature>
<dbReference type="EMBL" id="MGFH01000251">
    <property type="protein sequence ID" value="OGM00753.1"/>
    <property type="molecule type" value="Genomic_DNA"/>
</dbReference>
<protein>
    <submittedName>
        <fullName evidence="2">Uncharacterized protein</fullName>
    </submittedName>
</protein>
<keyword evidence="1" id="KW-0472">Membrane</keyword>
<name>A0A1F7WD78_9BACT</name>
<dbReference type="STRING" id="1817813.A2008_07795"/>
<sequence>MNLFNALLDILIFVIKRKLYYAVRFVLMLSRLSFKLSLFITGVLNKMNADSFIFAVIFFALGFFMYGDKFRPDPSPKRLPRETHSR</sequence>
<keyword evidence="1" id="KW-0812">Transmembrane</keyword>
<reference evidence="2 3" key="1">
    <citation type="journal article" date="2016" name="Nat. Commun.">
        <title>Thousands of microbial genomes shed light on interconnected biogeochemical processes in an aquifer system.</title>
        <authorList>
            <person name="Anantharaman K."/>
            <person name="Brown C.T."/>
            <person name="Hug L.A."/>
            <person name="Sharon I."/>
            <person name="Castelle C.J."/>
            <person name="Probst A.J."/>
            <person name="Thomas B.C."/>
            <person name="Singh A."/>
            <person name="Wilkins M.J."/>
            <person name="Karaoz U."/>
            <person name="Brodie E.L."/>
            <person name="Williams K.H."/>
            <person name="Hubbard S.S."/>
            <person name="Banfield J.F."/>
        </authorList>
    </citation>
    <scope>NUCLEOTIDE SEQUENCE [LARGE SCALE GENOMIC DNA]</scope>
</reference>
<feature type="transmembrane region" description="Helical" evidence="1">
    <location>
        <begin position="52"/>
        <end position="68"/>
    </location>
</feature>
<dbReference type="AlphaFoldDB" id="A0A1F7WD78"/>
<gene>
    <name evidence="2" type="ORF">A2008_07795</name>
</gene>
<accession>A0A1F7WD78</accession>
<proteinExistence type="predicted"/>
<organism evidence="2 3">
    <name type="scientific">Candidatus Wallbacteria bacterium GWC2_49_35</name>
    <dbReference type="NCBI Taxonomy" id="1817813"/>
    <lineage>
        <taxon>Bacteria</taxon>
        <taxon>Candidatus Walliibacteriota</taxon>
    </lineage>
</organism>
<evidence type="ECO:0000256" key="1">
    <source>
        <dbReference type="SAM" id="Phobius"/>
    </source>
</evidence>
<evidence type="ECO:0000313" key="2">
    <source>
        <dbReference type="EMBL" id="OGM00753.1"/>
    </source>
</evidence>
<keyword evidence="1" id="KW-1133">Transmembrane helix</keyword>
<dbReference type="Proteomes" id="UP000178735">
    <property type="component" value="Unassembled WGS sequence"/>
</dbReference>
<comment type="caution">
    <text evidence="2">The sequence shown here is derived from an EMBL/GenBank/DDBJ whole genome shotgun (WGS) entry which is preliminary data.</text>
</comment>